<name>A0ABD7HMW9_9MYCO</name>
<feature type="compositionally biased region" description="Basic and acidic residues" evidence="2">
    <location>
        <begin position="362"/>
        <end position="389"/>
    </location>
</feature>
<comment type="caution">
    <text evidence="4">The sequence shown here is derived from an EMBL/GenBank/DDBJ whole genome shotgun (WGS) entry which is preliminary data.</text>
</comment>
<feature type="region of interest" description="Disordered" evidence="2">
    <location>
        <begin position="323"/>
        <end position="398"/>
    </location>
</feature>
<sequence>MPVEPWFAYPAEMNAARFEAGPGPGGWMISSGGWVSMAVGAATALGTFFAQKADLAVQVFGVSSAAQMAAAGGYGGWMGVMHGLADVQAISEDGAAAGYATAKASMVPLTAVEANRAAYPPACASLLGPADPKAVALALQYAEMCAQNAATMTGYDTTTTTATVYKGYPPPPPLVTSIPGEQSAQTAMQTAQEMASKNGVSGKPADMMTKMLPMALQSLTQAGQMPAQFVQQMSQQLGQMFQPVQQVMSQLMSPMGGALGNGLGTGSSGLGSSPAQSRGGTPMRGGLPLGAGTGAMGGFGSRLAAGGAGGGITGELIKPTSTAVRSGPSFAGIPLEKAGTTLSSGSGAGGMGGGMAPRRHRDKQDSGTEYRGGEHVYRAKSRDQDHDLVSAEEDALFD</sequence>
<evidence type="ECO:0000313" key="5">
    <source>
        <dbReference type="Proteomes" id="UP000284557"/>
    </source>
</evidence>
<dbReference type="Pfam" id="PF00823">
    <property type="entry name" value="PPE"/>
    <property type="match status" value="1"/>
</dbReference>
<dbReference type="InterPro" id="IPR000030">
    <property type="entry name" value="PPE_dom"/>
</dbReference>
<feature type="region of interest" description="Disordered" evidence="2">
    <location>
        <begin position="258"/>
        <end position="292"/>
    </location>
</feature>
<dbReference type="EMBL" id="QXBN01000012">
    <property type="protein sequence ID" value="RIT36881.1"/>
    <property type="molecule type" value="Genomic_DNA"/>
</dbReference>
<organism evidence="4 5">
    <name type="scientific">Mycobacteroides abscessus</name>
    <dbReference type="NCBI Taxonomy" id="36809"/>
    <lineage>
        <taxon>Bacteria</taxon>
        <taxon>Bacillati</taxon>
        <taxon>Actinomycetota</taxon>
        <taxon>Actinomycetes</taxon>
        <taxon>Mycobacteriales</taxon>
        <taxon>Mycobacteriaceae</taxon>
        <taxon>Mycobacteroides</taxon>
    </lineage>
</organism>
<evidence type="ECO:0000256" key="2">
    <source>
        <dbReference type="SAM" id="MobiDB-lite"/>
    </source>
</evidence>
<dbReference type="AlphaFoldDB" id="A0ABD7HMW9"/>
<feature type="compositionally biased region" description="Gly residues" evidence="2">
    <location>
        <begin position="258"/>
        <end position="269"/>
    </location>
</feature>
<protein>
    <submittedName>
        <fullName evidence="4">PPE domain-containing protein</fullName>
    </submittedName>
</protein>
<dbReference type="Gene3D" id="1.20.1260.20">
    <property type="entry name" value="PPE superfamily"/>
    <property type="match status" value="1"/>
</dbReference>
<dbReference type="RefSeq" id="WP_119596526.1">
    <property type="nucleotide sequence ID" value="NZ_QXBN01000012.1"/>
</dbReference>
<reference evidence="4 5" key="1">
    <citation type="submission" date="2018-08" db="EMBL/GenBank/DDBJ databases">
        <title>Linezolid Resistance in Mycobacterium abscessus: MIC Distribution and Comprehensive Investigation of Resistance Mechanisms.</title>
        <authorList>
            <person name="Ye M."/>
            <person name="Xu L."/>
            <person name="Zou Y."/>
            <person name="Li B."/>
            <person name="Guo Q."/>
            <person name="Zhang Y."/>
            <person name="Zhan M."/>
            <person name="Xu B."/>
            <person name="Yu F."/>
            <person name="Zhang Z."/>
            <person name="Chu H."/>
        </authorList>
    </citation>
    <scope>NUCLEOTIDE SEQUENCE [LARGE SCALE GENOMIC DNA]</scope>
    <source>
        <strain evidence="4 5">G143</strain>
    </source>
</reference>
<evidence type="ECO:0000256" key="1">
    <source>
        <dbReference type="ARBA" id="ARBA00010652"/>
    </source>
</evidence>
<accession>A0ABD7HMW9</accession>
<comment type="similarity">
    <text evidence="1">Belongs to the mycobacterial PPE family.</text>
</comment>
<dbReference type="InterPro" id="IPR038332">
    <property type="entry name" value="PPE_sf"/>
</dbReference>
<feature type="compositionally biased region" description="Gly residues" evidence="2">
    <location>
        <begin position="346"/>
        <end position="355"/>
    </location>
</feature>
<feature type="domain" description="PPE" evidence="3">
    <location>
        <begin position="6"/>
        <end position="162"/>
    </location>
</feature>
<dbReference type="Proteomes" id="UP000284557">
    <property type="component" value="Unassembled WGS sequence"/>
</dbReference>
<dbReference type="SUPFAM" id="SSF140459">
    <property type="entry name" value="PE/PPE dimer-like"/>
    <property type="match status" value="1"/>
</dbReference>
<proteinExistence type="inferred from homology"/>
<evidence type="ECO:0000259" key="3">
    <source>
        <dbReference type="Pfam" id="PF00823"/>
    </source>
</evidence>
<gene>
    <name evidence="4" type="ORF">D2E76_16665</name>
</gene>
<evidence type="ECO:0000313" key="4">
    <source>
        <dbReference type="EMBL" id="RIT36881.1"/>
    </source>
</evidence>